<keyword evidence="1" id="KW-0812">Transmembrane</keyword>
<evidence type="ECO:0000256" key="1">
    <source>
        <dbReference type="SAM" id="Phobius"/>
    </source>
</evidence>
<sequence length="142" mass="15822">MELFYIIVTVIAIVFLILILTVIGILMRYQNKSTVFPPVANNCPDFWTIEKNGTKCKIPTSTQKNVGSLYNSNNSIKIKSETSSAFPIYTPGTNGTLNISPNIIDFKNETWSSQGKTAVCAQKQWADNWGITWDGVTNYNSC</sequence>
<evidence type="ECO:0008006" key="3">
    <source>
        <dbReference type="Google" id="ProtNLM"/>
    </source>
</evidence>
<organism evidence="2">
    <name type="scientific">viral metagenome</name>
    <dbReference type="NCBI Taxonomy" id="1070528"/>
    <lineage>
        <taxon>unclassified sequences</taxon>
        <taxon>metagenomes</taxon>
        <taxon>organismal metagenomes</taxon>
    </lineage>
</organism>
<evidence type="ECO:0000313" key="2">
    <source>
        <dbReference type="EMBL" id="QHT31636.1"/>
    </source>
</evidence>
<keyword evidence="1" id="KW-1133">Transmembrane helix</keyword>
<dbReference type="EMBL" id="MN738924">
    <property type="protein sequence ID" value="QHT31636.1"/>
    <property type="molecule type" value="Genomic_DNA"/>
</dbReference>
<name>A0A6C0ER33_9ZZZZ</name>
<dbReference type="AlphaFoldDB" id="A0A6C0ER33"/>
<keyword evidence="1" id="KW-0472">Membrane</keyword>
<accession>A0A6C0ER33</accession>
<protein>
    <recommendedName>
        <fullName evidence="3">CPW-WPC domain-containing protein</fullName>
    </recommendedName>
</protein>
<reference evidence="2" key="1">
    <citation type="journal article" date="2020" name="Nature">
        <title>Giant virus diversity and host interactions through global metagenomics.</title>
        <authorList>
            <person name="Schulz F."/>
            <person name="Roux S."/>
            <person name="Paez-Espino D."/>
            <person name="Jungbluth S."/>
            <person name="Walsh D.A."/>
            <person name="Denef V.J."/>
            <person name="McMahon K.D."/>
            <person name="Konstantinidis K.T."/>
            <person name="Eloe-Fadrosh E.A."/>
            <person name="Kyrpides N.C."/>
            <person name="Woyke T."/>
        </authorList>
    </citation>
    <scope>NUCLEOTIDE SEQUENCE</scope>
    <source>
        <strain evidence="2">GVMAG-M-3300009155-48</strain>
    </source>
</reference>
<feature type="transmembrane region" description="Helical" evidence="1">
    <location>
        <begin position="6"/>
        <end position="27"/>
    </location>
</feature>
<proteinExistence type="predicted"/>